<proteinExistence type="predicted"/>
<protein>
    <submittedName>
        <fullName evidence="1">Uncharacterized protein</fullName>
    </submittedName>
</protein>
<dbReference type="AlphaFoldDB" id="A0A382MMA2"/>
<gene>
    <name evidence="1" type="ORF">METZ01_LOCUS301771</name>
</gene>
<organism evidence="1">
    <name type="scientific">marine metagenome</name>
    <dbReference type="NCBI Taxonomy" id="408172"/>
    <lineage>
        <taxon>unclassified sequences</taxon>
        <taxon>metagenomes</taxon>
        <taxon>ecological metagenomes</taxon>
    </lineage>
</organism>
<dbReference type="EMBL" id="UINC01094024">
    <property type="protein sequence ID" value="SVC48917.1"/>
    <property type="molecule type" value="Genomic_DNA"/>
</dbReference>
<sequence>MPTKKVTSKRPYYGKNVTVLTIGP</sequence>
<name>A0A382MMA2_9ZZZZ</name>
<reference evidence="1" key="1">
    <citation type="submission" date="2018-05" db="EMBL/GenBank/DDBJ databases">
        <authorList>
            <person name="Lanie J.A."/>
            <person name="Ng W.-L."/>
            <person name="Kazmierczak K.M."/>
            <person name="Andrzejewski T.M."/>
            <person name="Davidsen T.M."/>
            <person name="Wayne K.J."/>
            <person name="Tettelin H."/>
            <person name="Glass J.I."/>
            <person name="Rusch D."/>
            <person name="Podicherti R."/>
            <person name="Tsui H.-C.T."/>
            <person name="Winkler M.E."/>
        </authorList>
    </citation>
    <scope>NUCLEOTIDE SEQUENCE</scope>
</reference>
<accession>A0A382MMA2</accession>
<evidence type="ECO:0000313" key="1">
    <source>
        <dbReference type="EMBL" id="SVC48917.1"/>
    </source>
</evidence>